<evidence type="ECO:0000256" key="1">
    <source>
        <dbReference type="SAM" id="MobiDB-lite"/>
    </source>
</evidence>
<evidence type="ECO:0000313" key="2">
    <source>
        <dbReference type="EMBL" id="KAK9809334.1"/>
    </source>
</evidence>
<dbReference type="Proteomes" id="UP001465755">
    <property type="component" value="Unassembled WGS sequence"/>
</dbReference>
<protein>
    <submittedName>
        <fullName evidence="2">Uncharacterized protein</fullName>
    </submittedName>
</protein>
<accession>A0AAW1PIH6</accession>
<name>A0AAW1PIH6_9CHLO</name>
<reference evidence="2 3" key="1">
    <citation type="journal article" date="2024" name="Nat. Commun.">
        <title>Phylogenomics reveals the evolutionary origins of lichenization in chlorophyte algae.</title>
        <authorList>
            <person name="Puginier C."/>
            <person name="Libourel C."/>
            <person name="Otte J."/>
            <person name="Skaloud P."/>
            <person name="Haon M."/>
            <person name="Grisel S."/>
            <person name="Petersen M."/>
            <person name="Berrin J.G."/>
            <person name="Delaux P.M."/>
            <person name="Dal Grande F."/>
            <person name="Keller J."/>
        </authorList>
    </citation>
    <scope>NUCLEOTIDE SEQUENCE [LARGE SCALE GENOMIC DNA]</scope>
    <source>
        <strain evidence="2 3">SAG 2036</strain>
    </source>
</reference>
<sequence length="193" mass="21245">MPRLRHSFSPPLLSPGLSQDSVPQTLSLRGCPKDIATRDLQALQEQDTSTPLLLWQCPAQRLRQDVRRRGRQQGCCPGHPGQAGQAPLRGSARAAKRCPLGAGALLEGPQPKGLKMHGRRPALSSIANLSRQMALDSMLPRLGRQRFQHSLTSCWASQRVQVWQGQAWVTAASHGEAGQQYLFARQQEEPGYT</sequence>
<dbReference type="EMBL" id="JALJOQ010000021">
    <property type="protein sequence ID" value="KAK9809334.1"/>
    <property type="molecule type" value="Genomic_DNA"/>
</dbReference>
<organism evidence="2 3">
    <name type="scientific">Symbiochloris irregularis</name>
    <dbReference type="NCBI Taxonomy" id="706552"/>
    <lineage>
        <taxon>Eukaryota</taxon>
        <taxon>Viridiplantae</taxon>
        <taxon>Chlorophyta</taxon>
        <taxon>core chlorophytes</taxon>
        <taxon>Trebouxiophyceae</taxon>
        <taxon>Trebouxiales</taxon>
        <taxon>Trebouxiaceae</taxon>
        <taxon>Symbiochloris</taxon>
    </lineage>
</organism>
<feature type="compositionally biased region" description="Low complexity" evidence="1">
    <location>
        <begin position="9"/>
        <end position="18"/>
    </location>
</feature>
<comment type="caution">
    <text evidence="2">The sequence shown here is derived from an EMBL/GenBank/DDBJ whole genome shotgun (WGS) entry which is preliminary data.</text>
</comment>
<keyword evidence="3" id="KW-1185">Reference proteome</keyword>
<feature type="region of interest" description="Disordered" evidence="1">
    <location>
        <begin position="1"/>
        <end position="23"/>
    </location>
</feature>
<evidence type="ECO:0000313" key="3">
    <source>
        <dbReference type="Proteomes" id="UP001465755"/>
    </source>
</evidence>
<dbReference type="AlphaFoldDB" id="A0AAW1PIH6"/>
<gene>
    <name evidence="2" type="ORF">WJX73_006273</name>
</gene>
<proteinExistence type="predicted"/>